<evidence type="ECO:0000256" key="1">
    <source>
        <dbReference type="ARBA" id="ARBA00004741"/>
    </source>
</evidence>
<evidence type="ECO:0000256" key="4">
    <source>
        <dbReference type="ARBA" id="ARBA00023141"/>
    </source>
</evidence>
<dbReference type="EMBL" id="JALJYF010000003">
    <property type="protein sequence ID" value="MCP1728638.1"/>
    <property type="molecule type" value="Genomic_DNA"/>
</dbReference>
<keyword evidence="3" id="KW-0028">Amino-acid biosynthesis</keyword>
<dbReference type="PANTHER" id="PTHR21022:SF19">
    <property type="entry name" value="PREPHENATE DEHYDRATASE-RELATED"/>
    <property type="match status" value="1"/>
</dbReference>
<evidence type="ECO:0000256" key="3">
    <source>
        <dbReference type="ARBA" id="ARBA00022605"/>
    </source>
</evidence>
<organism evidence="9 10">
    <name type="scientific">Natronospira proteinivora</name>
    <dbReference type="NCBI Taxonomy" id="1807133"/>
    <lineage>
        <taxon>Bacteria</taxon>
        <taxon>Pseudomonadati</taxon>
        <taxon>Pseudomonadota</taxon>
        <taxon>Gammaproteobacteria</taxon>
        <taxon>Natronospirales</taxon>
        <taxon>Natronospiraceae</taxon>
        <taxon>Natronospira</taxon>
    </lineage>
</organism>
<dbReference type="EC" id="4.2.1.51" evidence="2"/>
<comment type="catalytic activity">
    <reaction evidence="7">
        <text>prephenate + H(+) = 3-phenylpyruvate + CO2 + H2O</text>
        <dbReference type="Rhea" id="RHEA:21648"/>
        <dbReference type="ChEBI" id="CHEBI:15377"/>
        <dbReference type="ChEBI" id="CHEBI:15378"/>
        <dbReference type="ChEBI" id="CHEBI:16526"/>
        <dbReference type="ChEBI" id="CHEBI:18005"/>
        <dbReference type="ChEBI" id="CHEBI:29934"/>
        <dbReference type="EC" id="4.2.1.51"/>
    </reaction>
</comment>
<gene>
    <name evidence="9" type="ORF">J2T60_002652</name>
</gene>
<dbReference type="Gene3D" id="3.40.190.10">
    <property type="entry name" value="Periplasmic binding protein-like II"/>
    <property type="match status" value="2"/>
</dbReference>
<feature type="domain" description="Prephenate dehydratase" evidence="8">
    <location>
        <begin position="5"/>
        <end position="185"/>
    </location>
</feature>
<evidence type="ECO:0000313" key="9">
    <source>
        <dbReference type="EMBL" id="MCP1728638.1"/>
    </source>
</evidence>
<evidence type="ECO:0000256" key="6">
    <source>
        <dbReference type="ARBA" id="ARBA00023239"/>
    </source>
</evidence>
<dbReference type="InterPro" id="IPR001086">
    <property type="entry name" value="Preph_deHydtase"/>
</dbReference>
<evidence type="ECO:0000259" key="8">
    <source>
        <dbReference type="PROSITE" id="PS51171"/>
    </source>
</evidence>
<accession>A0ABT1GBG5</accession>
<protein>
    <recommendedName>
        <fullName evidence="2">prephenate dehydratase</fullName>
        <ecNumber evidence="2">4.2.1.51</ecNumber>
    </recommendedName>
</protein>
<dbReference type="RefSeq" id="WP_253451250.1">
    <property type="nucleotide sequence ID" value="NZ_JALJYF010000003.1"/>
</dbReference>
<dbReference type="PANTHER" id="PTHR21022">
    <property type="entry name" value="PREPHENATE DEHYDRATASE P PROTEIN"/>
    <property type="match status" value="1"/>
</dbReference>
<reference evidence="9 10" key="1">
    <citation type="submission" date="2022-03" db="EMBL/GenBank/DDBJ databases">
        <title>Genomic Encyclopedia of Type Strains, Phase III (KMG-III): the genomes of soil and plant-associated and newly described type strains.</title>
        <authorList>
            <person name="Whitman W."/>
        </authorList>
    </citation>
    <scope>NUCLEOTIDE SEQUENCE [LARGE SCALE GENOMIC DNA]</scope>
    <source>
        <strain evidence="9 10">BSker1</strain>
    </source>
</reference>
<evidence type="ECO:0000256" key="7">
    <source>
        <dbReference type="ARBA" id="ARBA00047848"/>
    </source>
</evidence>
<evidence type="ECO:0000256" key="5">
    <source>
        <dbReference type="ARBA" id="ARBA00023222"/>
    </source>
</evidence>
<proteinExistence type="predicted"/>
<sequence>MSRLRLAIQGGPCSFSHQAARTLLEQAEDDIHYRFLAGFPEVLNELMQGHADAVLLPVENSHIGPIPGIQDLLKKSRLVHRASLWLPVRHCLVGLPGADESALRTVHSHPAALAQCQQFLSQHPKLQAVEEEDTANSLSLLRVRGQGNAAAIASVQAACFHGLPLIRKDIQDQPDNRTHFQLFTAP</sequence>
<evidence type="ECO:0000313" key="10">
    <source>
        <dbReference type="Proteomes" id="UP001523550"/>
    </source>
</evidence>
<comment type="pathway">
    <text evidence="1">Amino-acid biosynthesis; L-phenylalanine biosynthesis; phenylpyruvate from prephenate: step 1/1.</text>
</comment>
<comment type="caution">
    <text evidence="9">The sequence shown here is derived from an EMBL/GenBank/DDBJ whole genome shotgun (WGS) entry which is preliminary data.</text>
</comment>
<keyword evidence="5" id="KW-0584">Phenylalanine biosynthesis</keyword>
<evidence type="ECO:0000256" key="2">
    <source>
        <dbReference type="ARBA" id="ARBA00013147"/>
    </source>
</evidence>
<keyword evidence="10" id="KW-1185">Reference proteome</keyword>
<keyword evidence="6" id="KW-0456">Lyase</keyword>
<dbReference type="Proteomes" id="UP001523550">
    <property type="component" value="Unassembled WGS sequence"/>
</dbReference>
<keyword evidence="4" id="KW-0057">Aromatic amino acid biosynthesis</keyword>
<dbReference type="Pfam" id="PF00800">
    <property type="entry name" value="PDT"/>
    <property type="match status" value="1"/>
</dbReference>
<name>A0ABT1GBG5_9GAMM</name>
<dbReference type="PROSITE" id="PS51171">
    <property type="entry name" value="PREPHENATE_DEHYDR_3"/>
    <property type="match status" value="1"/>
</dbReference>
<dbReference type="SUPFAM" id="SSF53850">
    <property type="entry name" value="Periplasmic binding protein-like II"/>
    <property type="match status" value="1"/>
</dbReference>